<accession>A0AAD5M2P9</accession>
<feature type="chain" id="PRO_5041901575" description="Transmembrane protein" evidence="3">
    <location>
        <begin position="19"/>
        <end position="733"/>
    </location>
</feature>
<feature type="transmembrane region" description="Helical" evidence="2">
    <location>
        <begin position="463"/>
        <end position="486"/>
    </location>
</feature>
<feature type="transmembrane region" description="Helical" evidence="2">
    <location>
        <begin position="256"/>
        <end position="274"/>
    </location>
</feature>
<evidence type="ECO:0000313" key="4">
    <source>
        <dbReference type="EMBL" id="KAJ0400085.1"/>
    </source>
</evidence>
<organism evidence="4 5">
    <name type="scientific">Pythium insidiosum</name>
    <name type="common">Pythiosis disease agent</name>
    <dbReference type="NCBI Taxonomy" id="114742"/>
    <lineage>
        <taxon>Eukaryota</taxon>
        <taxon>Sar</taxon>
        <taxon>Stramenopiles</taxon>
        <taxon>Oomycota</taxon>
        <taxon>Peronosporomycetes</taxon>
        <taxon>Pythiales</taxon>
        <taxon>Pythiaceae</taxon>
        <taxon>Pythium</taxon>
    </lineage>
</organism>
<feature type="transmembrane region" description="Helical" evidence="2">
    <location>
        <begin position="222"/>
        <end position="244"/>
    </location>
</feature>
<dbReference type="Proteomes" id="UP001209570">
    <property type="component" value="Unassembled WGS sequence"/>
</dbReference>
<evidence type="ECO:0008006" key="6">
    <source>
        <dbReference type="Google" id="ProtNLM"/>
    </source>
</evidence>
<gene>
    <name evidence="4" type="ORF">P43SY_003940</name>
</gene>
<comment type="caution">
    <text evidence="4">The sequence shown here is derived from an EMBL/GenBank/DDBJ whole genome shotgun (WGS) entry which is preliminary data.</text>
</comment>
<feature type="transmembrane region" description="Helical" evidence="2">
    <location>
        <begin position="279"/>
        <end position="299"/>
    </location>
</feature>
<keyword evidence="2" id="KW-0472">Membrane</keyword>
<feature type="transmembrane region" description="Helical" evidence="2">
    <location>
        <begin position="194"/>
        <end position="215"/>
    </location>
</feature>
<sequence>MPRRLLALGWPLLGLARGQRMQSEALLPSAQEEEQGAVVDAGRGLSPQILWAIRQELVRLGLAQHKQQREVFGSVEAEGRAESARLEVSTASCTALATPTKRYADYETSGSILKQLVKYAGDNAGPRRTRLGPRTTRLVVPVLSPRAPSLEPSDCVYEIVPRGPLPEVDLARSVRRELLSPRAQRWWQAIVRRVWFLLVPGYNVGIALAPLALVLPGRSGQLVALLSPLLGLLGGLSLLFSLRVDLVRLLVRTYDFWFFSVVNTLACVALALLVRDLRVLLVGFMGFGYEMCILIDANMTFVRLFVVPATLAFSLNVSIYCLAQLRLIANPRDLGLSIHGHSVALSDVVCSGMITLGIMLCRNAYRRRAAVKTKSGDRLSTHCISFRCAVTLRRLDAAELLRGRRRETAGLTLSRANLFRRGESMKSHLHMVPIDQLFDGGTTVLGRLLPEAMQTPWSWRARGLLLLLAATAAALSSVAYVIAVVIDTSEPRWLFVSAFAGTSTLTALFWALSQPTLLRRIVVSFDFAFVSLQLTVAHVCVCDTLRWDARAWIIMAGWLWIHWVLTLDAVLPVTRQRMGFRRWFAVPVVALFAGAQIVFGAKLVLARGWDIFDREVFRGAIGGADVRIHTVPFLFNRIVILACWSLRLLWRVVVSRGDELIVVQGTVAYDYVARPRAMDSDATSTWRGFFSRVKDWSKPVSMRHDRSAASRRTQRSTRQIVPMPRGIRDHHST</sequence>
<evidence type="ECO:0000256" key="1">
    <source>
        <dbReference type="SAM" id="MobiDB-lite"/>
    </source>
</evidence>
<keyword evidence="3" id="KW-0732">Signal</keyword>
<evidence type="ECO:0000256" key="3">
    <source>
        <dbReference type="SAM" id="SignalP"/>
    </source>
</evidence>
<feature type="transmembrane region" description="Helical" evidence="2">
    <location>
        <begin position="551"/>
        <end position="571"/>
    </location>
</feature>
<feature type="transmembrane region" description="Helical" evidence="2">
    <location>
        <begin position="492"/>
        <end position="512"/>
    </location>
</feature>
<keyword evidence="5" id="KW-1185">Reference proteome</keyword>
<dbReference type="EMBL" id="JAKCXM010000163">
    <property type="protein sequence ID" value="KAJ0400085.1"/>
    <property type="molecule type" value="Genomic_DNA"/>
</dbReference>
<evidence type="ECO:0000256" key="2">
    <source>
        <dbReference type="SAM" id="Phobius"/>
    </source>
</evidence>
<protein>
    <recommendedName>
        <fullName evidence="6">Transmembrane protein</fullName>
    </recommendedName>
</protein>
<feature type="transmembrane region" description="Helical" evidence="2">
    <location>
        <begin position="305"/>
        <end position="323"/>
    </location>
</feature>
<evidence type="ECO:0000313" key="5">
    <source>
        <dbReference type="Proteomes" id="UP001209570"/>
    </source>
</evidence>
<name>A0AAD5M2P9_PYTIN</name>
<keyword evidence="2" id="KW-1133">Transmembrane helix</keyword>
<feature type="transmembrane region" description="Helical" evidence="2">
    <location>
        <begin position="583"/>
        <end position="606"/>
    </location>
</feature>
<feature type="signal peptide" evidence="3">
    <location>
        <begin position="1"/>
        <end position="18"/>
    </location>
</feature>
<proteinExistence type="predicted"/>
<dbReference type="AlphaFoldDB" id="A0AAD5M2P9"/>
<reference evidence="4" key="1">
    <citation type="submission" date="2021-12" db="EMBL/GenBank/DDBJ databases">
        <title>Prjna785345.</title>
        <authorList>
            <person name="Rujirawat T."/>
            <person name="Krajaejun T."/>
        </authorList>
    </citation>
    <scope>NUCLEOTIDE SEQUENCE</scope>
    <source>
        <strain evidence="4">Pi057C3</strain>
    </source>
</reference>
<feature type="region of interest" description="Disordered" evidence="1">
    <location>
        <begin position="701"/>
        <end position="733"/>
    </location>
</feature>
<keyword evidence="2" id="KW-0812">Transmembrane</keyword>